<proteinExistence type="predicted"/>
<evidence type="ECO:0000313" key="1">
    <source>
        <dbReference type="EMBL" id="KAJ8622264.1"/>
    </source>
</evidence>
<accession>A0ACC2KM66</accession>
<dbReference type="EMBL" id="CM056818">
    <property type="protein sequence ID" value="KAJ8622264.1"/>
    <property type="molecule type" value="Genomic_DNA"/>
</dbReference>
<organism evidence="1 2">
    <name type="scientific">Persea americana</name>
    <name type="common">Avocado</name>
    <dbReference type="NCBI Taxonomy" id="3435"/>
    <lineage>
        <taxon>Eukaryota</taxon>
        <taxon>Viridiplantae</taxon>
        <taxon>Streptophyta</taxon>
        <taxon>Embryophyta</taxon>
        <taxon>Tracheophyta</taxon>
        <taxon>Spermatophyta</taxon>
        <taxon>Magnoliopsida</taxon>
        <taxon>Magnoliidae</taxon>
        <taxon>Laurales</taxon>
        <taxon>Lauraceae</taxon>
        <taxon>Persea</taxon>
    </lineage>
</organism>
<reference evidence="1 2" key="1">
    <citation type="journal article" date="2022" name="Hortic Res">
        <title>A haplotype resolved chromosomal level avocado genome allows analysis of novel avocado genes.</title>
        <authorList>
            <person name="Nath O."/>
            <person name="Fletcher S.J."/>
            <person name="Hayward A."/>
            <person name="Shaw L.M."/>
            <person name="Masouleh A.K."/>
            <person name="Furtado A."/>
            <person name="Henry R.J."/>
            <person name="Mitter N."/>
        </authorList>
    </citation>
    <scope>NUCLEOTIDE SEQUENCE [LARGE SCALE GENOMIC DNA]</scope>
    <source>
        <strain evidence="2">cv. Hass</strain>
    </source>
</reference>
<comment type="caution">
    <text evidence="1">The sequence shown here is derived from an EMBL/GenBank/DDBJ whole genome shotgun (WGS) entry which is preliminary data.</text>
</comment>
<dbReference type="Proteomes" id="UP001234297">
    <property type="component" value="Chromosome 10"/>
</dbReference>
<sequence>MERALSMSGRFFEVGSSSSRLIPQPIFPIENLSKTLALLHGSDYPLGSSLFGLPPDLLSLESSSVPYLIEDPPPPPLQLIRPEQDPTPLRFESDKLKSPKLELGEEHNYIPTVHPDQSLLLLPNLEYPPLVSYPIDGLDLSAVGSVQKRLRTLPYAGLEHPPLDQSSSPSGSFLPLVEAVANAAPAAHVYPRCTLARRRRKRLSDRTRSLEGLMPWERKMDTATLLEEAHKYVRFLEAQVSALQGMPGLSGLPPTGPNPARAGGFGGLERLNRQQTLQVLVNSARVQEKLYASGCCVFSFEQTMALKKMAEKKMLVSEFEG</sequence>
<name>A0ACC2KM66_PERAE</name>
<protein>
    <submittedName>
        <fullName evidence="1">Uncharacterized protein</fullName>
    </submittedName>
</protein>
<gene>
    <name evidence="1" type="ORF">MRB53_030793</name>
</gene>
<evidence type="ECO:0000313" key="2">
    <source>
        <dbReference type="Proteomes" id="UP001234297"/>
    </source>
</evidence>
<keyword evidence="2" id="KW-1185">Reference proteome</keyword>